<proteinExistence type="predicted"/>
<dbReference type="Pfam" id="PF12646">
    <property type="entry name" value="DUF3783"/>
    <property type="match status" value="1"/>
</dbReference>
<name>A0A9D1KSQ5_9FIRM</name>
<comment type="caution">
    <text evidence="1">The sequence shown here is derived from an EMBL/GenBank/DDBJ whole genome shotgun (WGS) entry which is preliminary data.</text>
</comment>
<organism evidence="1 2">
    <name type="scientific">Candidatus Faecivivens stercoripullorum</name>
    <dbReference type="NCBI Taxonomy" id="2840805"/>
    <lineage>
        <taxon>Bacteria</taxon>
        <taxon>Bacillati</taxon>
        <taxon>Bacillota</taxon>
        <taxon>Clostridia</taxon>
        <taxon>Eubacteriales</taxon>
        <taxon>Oscillospiraceae</taxon>
        <taxon>Oscillospiraceae incertae sedis</taxon>
        <taxon>Candidatus Faecivivens</taxon>
    </lineage>
</organism>
<dbReference type="InterPro" id="IPR016621">
    <property type="entry name" value="UCP014543"/>
</dbReference>
<reference evidence="1" key="1">
    <citation type="submission" date="2020-10" db="EMBL/GenBank/DDBJ databases">
        <authorList>
            <person name="Gilroy R."/>
        </authorList>
    </citation>
    <scope>NUCLEOTIDE SEQUENCE</scope>
    <source>
        <strain evidence="1">ChiBcec7-5410</strain>
    </source>
</reference>
<protein>
    <submittedName>
        <fullName evidence="1">DUF3783 domain-containing protein</fullName>
    </submittedName>
</protein>
<evidence type="ECO:0000313" key="2">
    <source>
        <dbReference type="Proteomes" id="UP000824160"/>
    </source>
</evidence>
<dbReference type="EMBL" id="DVLW01000174">
    <property type="protein sequence ID" value="HIT94796.1"/>
    <property type="molecule type" value="Genomic_DNA"/>
</dbReference>
<evidence type="ECO:0000313" key="1">
    <source>
        <dbReference type="EMBL" id="HIT94796.1"/>
    </source>
</evidence>
<dbReference type="Proteomes" id="UP000824160">
    <property type="component" value="Unassembled WGS sequence"/>
</dbReference>
<reference evidence="1" key="2">
    <citation type="journal article" date="2021" name="PeerJ">
        <title>Extensive microbial diversity within the chicken gut microbiome revealed by metagenomics and culture.</title>
        <authorList>
            <person name="Gilroy R."/>
            <person name="Ravi A."/>
            <person name="Getino M."/>
            <person name="Pursley I."/>
            <person name="Horton D.L."/>
            <person name="Alikhan N.F."/>
            <person name="Baker D."/>
            <person name="Gharbi K."/>
            <person name="Hall N."/>
            <person name="Watson M."/>
            <person name="Adriaenssens E.M."/>
            <person name="Foster-Nyarko E."/>
            <person name="Jarju S."/>
            <person name="Secka A."/>
            <person name="Antonio M."/>
            <person name="Oren A."/>
            <person name="Chaudhuri R.R."/>
            <person name="La Ragione R."/>
            <person name="Hildebrand F."/>
            <person name="Pallen M.J."/>
        </authorList>
    </citation>
    <scope>NUCLEOTIDE SEQUENCE</scope>
    <source>
        <strain evidence="1">ChiBcec7-5410</strain>
    </source>
</reference>
<gene>
    <name evidence="1" type="ORF">IAC43_06390</name>
</gene>
<sequence>MKARIKDQAAAGVWLYLPQADDAATEVVQTAAARCDAVFGSFGPESAGMRVADILSGNAQSVATDGVIPAKPVLLMNGFNRAGLDRFLAALREEFQTAGLPGIALKAIVTPTNRSWDFCRLAEELQREHDLMQRGR</sequence>
<accession>A0A9D1KSQ5</accession>
<dbReference type="AlphaFoldDB" id="A0A9D1KSQ5"/>